<dbReference type="InterPro" id="IPR013978">
    <property type="entry name" value="MEKHLA"/>
</dbReference>
<organism evidence="3 4">
    <name type="scientific">Methylobacterium brachythecii</name>
    <dbReference type="NCBI Taxonomy" id="1176177"/>
    <lineage>
        <taxon>Bacteria</taxon>
        <taxon>Pseudomonadati</taxon>
        <taxon>Pseudomonadota</taxon>
        <taxon>Alphaproteobacteria</taxon>
        <taxon>Hyphomicrobiales</taxon>
        <taxon>Methylobacteriaceae</taxon>
        <taxon>Methylobacterium</taxon>
    </lineage>
</organism>
<evidence type="ECO:0000313" key="3">
    <source>
        <dbReference type="EMBL" id="MBB3901250.1"/>
    </source>
</evidence>
<name>A0A7W6F5C7_9HYPH</name>
<dbReference type="SUPFAM" id="SSF55785">
    <property type="entry name" value="PYP-like sensor domain (PAS domain)"/>
    <property type="match status" value="1"/>
</dbReference>
<evidence type="ECO:0000259" key="1">
    <source>
        <dbReference type="Pfam" id="PF08670"/>
    </source>
</evidence>
<dbReference type="InterPro" id="IPR000014">
    <property type="entry name" value="PAS"/>
</dbReference>
<comment type="caution">
    <text evidence="3">The sequence shown here is derived from an EMBL/GenBank/DDBJ whole genome shotgun (WGS) entry which is preliminary data.</text>
</comment>
<dbReference type="Proteomes" id="UP001156881">
    <property type="component" value="Unassembled WGS sequence"/>
</dbReference>
<reference evidence="3 4" key="3">
    <citation type="submission" date="2020-08" db="EMBL/GenBank/DDBJ databases">
        <title>Genomic Encyclopedia of Type Strains, Phase IV (KMG-IV): sequencing the most valuable type-strain genomes for metagenomic binning, comparative biology and taxonomic classification.</title>
        <authorList>
            <person name="Goeker M."/>
        </authorList>
    </citation>
    <scope>NUCLEOTIDE SEQUENCE [LARGE SCALE GENOMIC DNA]</scope>
    <source>
        <strain evidence="3 4">DSM 24105</strain>
    </source>
</reference>
<dbReference type="EMBL" id="BSPG01000025">
    <property type="protein sequence ID" value="GLS45626.1"/>
    <property type="molecule type" value="Genomic_DNA"/>
</dbReference>
<dbReference type="AlphaFoldDB" id="A0A7W6F5C7"/>
<evidence type="ECO:0000313" key="2">
    <source>
        <dbReference type="EMBL" id="GLS45626.1"/>
    </source>
</evidence>
<proteinExistence type="predicted"/>
<feature type="domain" description="MEKHLA" evidence="1">
    <location>
        <begin position="9"/>
        <end position="141"/>
    </location>
</feature>
<reference evidence="2" key="4">
    <citation type="submission" date="2023-01" db="EMBL/GenBank/DDBJ databases">
        <title>Draft genome sequence of Methylobacterium brachythecii strain NBRC 107710.</title>
        <authorList>
            <person name="Sun Q."/>
            <person name="Mori K."/>
        </authorList>
    </citation>
    <scope>NUCLEOTIDE SEQUENCE</scope>
    <source>
        <strain evidence="2">NBRC 107710</strain>
    </source>
</reference>
<evidence type="ECO:0000313" key="5">
    <source>
        <dbReference type="Proteomes" id="UP001156881"/>
    </source>
</evidence>
<dbReference type="RefSeq" id="WP_183501988.1">
    <property type="nucleotide sequence ID" value="NZ_BSPG01000025.1"/>
</dbReference>
<reference evidence="2" key="1">
    <citation type="journal article" date="2014" name="Int. J. Syst. Evol. Microbiol.">
        <title>Complete genome of a new Firmicutes species belonging to the dominant human colonic microbiota ('Ruminococcus bicirculans') reveals two chromosomes and a selective capacity to utilize plant glucans.</title>
        <authorList>
            <consortium name="NISC Comparative Sequencing Program"/>
            <person name="Wegmann U."/>
            <person name="Louis P."/>
            <person name="Goesmann A."/>
            <person name="Henrissat B."/>
            <person name="Duncan S.H."/>
            <person name="Flint H.J."/>
        </authorList>
    </citation>
    <scope>NUCLEOTIDE SEQUENCE</scope>
    <source>
        <strain evidence="2">NBRC 107710</strain>
    </source>
</reference>
<dbReference type="NCBIfam" id="TIGR00229">
    <property type="entry name" value="sensory_box"/>
    <property type="match status" value="1"/>
</dbReference>
<dbReference type="Pfam" id="PF08670">
    <property type="entry name" value="MEKHLA"/>
    <property type="match status" value="1"/>
</dbReference>
<gene>
    <name evidence="2" type="ORF">GCM10007884_36170</name>
    <name evidence="3" type="ORF">GGR33_000730</name>
</gene>
<dbReference type="Proteomes" id="UP000517759">
    <property type="component" value="Unassembled WGS sequence"/>
</dbReference>
<accession>A0A7W6F5C7</accession>
<keyword evidence="5" id="KW-1185">Reference proteome</keyword>
<evidence type="ECO:0000313" key="4">
    <source>
        <dbReference type="Proteomes" id="UP000517759"/>
    </source>
</evidence>
<reference evidence="5" key="2">
    <citation type="journal article" date="2019" name="Int. J. Syst. Evol. Microbiol.">
        <title>The Global Catalogue of Microorganisms (GCM) 10K type strain sequencing project: providing services to taxonomists for standard genome sequencing and annotation.</title>
        <authorList>
            <consortium name="The Broad Institute Genomics Platform"/>
            <consortium name="The Broad Institute Genome Sequencing Center for Infectious Disease"/>
            <person name="Wu L."/>
            <person name="Ma J."/>
        </authorList>
    </citation>
    <scope>NUCLEOTIDE SEQUENCE [LARGE SCALE GENOMIC DNA]</scope>
    <source>
        <strain evidence="5">NBRC 107710</strain>
    </source>
</reference>
<protein>
    <submittedName>
        <fullName evidence="2">MEKHLA domain-containing protein</fullName>
    </submittedName>
    <submittedName>
        <fullName evidence="3">PAS domain S-box-containing protein</fullName>
    </submittedName>
</protein>
<dbReference type="InterPro" id="IPR035965">
    <property type="entry name" value="PAS-like_dom_sf"/>
</dbReference>
<sequence>MDLTNDPDFFALLSSSHQRLVGRPLLPAGANARWAYEEAPFALLAHDTDADPLFVYANRMAQESFGYALDEMIGMPSRLSAEAPDRSERDRLLAAVARDGYVAGYSGVRIAKSGRRFPIVDVTVWQLRDEAGIDHGQAATYRLPEGG</sequence>
<dbReference type="Gene3D" id="3.30.450.20">
    <property type="entry name" value="PAS domain"/>
    <property type="match status" value="1"/>
</dbReference>
<dbReference type="EMBL" id="JACIDN010000001">
    <property type="protein sequence ID" value="MBB3901250.1"/>
    <property type="molecule type" value="Genomic_DNA"/>
</dbReference>